<evidence type="ECO:0000259" key="5">
    <source>
        <dbReference type="PROSITE" id="PS50118"/>
    </source>
</evidence>
<feature type="compositionally biased region" description="Low complexity" evidence="4">
    <location>
        <begin position="255"/>
        <end position="265"/>
    </location>
</feature>
<dbReference type="InterPro" id="IPR050140">
    <property type="entry name" value="SRY-related_HMG-box_TF-like"/>
</dbReference>
<dbReference type="PANTHER" id="PTHR10270">
    <property type="entry name" value="SOX TRANSCRIPTION FACTOR"/>
    <property type="match status" value="1"/>
</dbReference>
<dbReference type="InParanoid" id="A0A0C2SHV4"/>
<dbReference type="EMBL" id="KN818267">
    <property type="protein sequence ID" value="KIL62750.1"/>
    <property type="molecule type" value="Genomic_DNA"/>
</dbReference>
<protein>
    <recommendedName>
        <fullName evidence="5">HMG box domain-containing protein</fullName>
    </recommendedName>
</protein>
<dbReference type="GO" id="GO:0005634">
    <property type="term" value="C:nucleus"/>
    <property type="evidence" value="ECO:0007669"/>
    <property type="project" value="UniProtKB-UniRule"/>
</dbReference>
<dbReference type="SMART" id="SM00398">
    <property type="entry name" value="HMG"/>
    <property type="match status" value="1"/>
</dbReference>
<keyword evidence="3" id="KW-0539">Nucleus</keyword>
<dbReference type="GO" id="GO:0030154">
    <property type="term" value="P:cell differentiation"/>
    <property type="evidence" value="ECO:0007669"/>
    <property type="project" value="TreeGrafter"/>
</dbReference>
<name>A0A0C2SHV4_AMAMK</name>
<dbReference type="AlphaFoldDB" id="A0A0C2SHV4"/>
<dbReference type="GO" id="GO:0001228">
    <property type="term" value="F:DNA-binding transcription activator activity, RNA polymerase II-specific"/>
    <property type="evidence" value="ECO:0007669"/>
    <property type="project" value="TreeGrafter"/>
</dbReference>
<dbReference type="SUPFAM" id="SSF47095">
    <property type="entry name" value="HMG-box"/>
    <property type="match status" value="1"/>
</dbReference>
<dbReference type="OrthoDB" id="6247875at2759"/>
<evidence type="ECO:0000256" key="4">
    <source>
        <dbReference type="SAM" id="MobiDB-lite"/>
    </source>
</evidence>
<keyword evidence="7" id="KW-1185">Reference proteome</keyword>
<keyword evidence="2" id="KW-0804">Transcription</keyword>
<evidence type="ECO:0000313" key="6">
    <source>
        <dbReference type="EMBL" id="KIL62750.1"/>
    </source>
</evidence>
<feature type="domain" description="HMG box" evidence="5">
    <location>
        <begin position="74"/>
        <end position="142"/>
    </location>
</feature>
<dbReference type="STRING" id="946122.A0A0C2SHV4"/>
<feature type="DNA-binding region" description="HMG box" evidence="3">
    <location>
        <begin position="74"/>
        <end position="142"/>
    </location>
</feature>
<dbReference type="HOGENOM" id="CLU_739595_0_0_1"/>
<dbReference type="Pfam" id="PF00505">
    <property type="entry name" value="HMG_box"/>
    <property type="match status" value="1"/>
</dbReference>
<reference evidence="6 7" key="1">
    <citation type="submission" date="2014-04" db="EMBL/GenBank/DDBJ databases">
        <title>Evolutionary Origins and Diversification of the Mycorrhizal Mutualists.</title>
        <authorList>
            <consortium name="DOE Joint Genome Institute"/>
            <consortium name="Mycorrhizal Genomics Consortium"/>
            <person name="Kohler A."/>
            <person name="Kuo A."/>
            <person name="Nagy L.G."/>
            <person name="Floudas D."/>
            <person name="Copeland A."/>
            <person name="Barry K.W."/>
            <person name="Cichocki N."/>
            <person name="Veneault-Fourrey C."/>
            <person name="LaButti K."/>
            <person name="Lindquist E.A."/>
            <person name="Lipzen A."/>
            <person name="Lundell T."/>
            <person name="Morin E."/>
            <person name="Murat C."/>
            <person name="Riley R."/>
            <person name="Ohm R."/>
            <person name="Sun H."/>
            <person name="Tunlid A."/>
            <person name="Henrissat B."/>
            <person name="Grigoriev I.V."/>
            <person name="Hibbett D.S."/>
            <person name="Martin F."/>
        </authorList>
    </citation>
    <scope>NUCLEOTIDE SEQUENCE [LARGE SCALE GENOMIC DNA]</scope>
    <source>
        <strain evidence="6 7">Koide BX008</strain>
    </source>
</reference>
<proteinExistence type="predicted"/>
<sequence>MSSPSQYASYTDDSSDAVAFQCHDSWDAPALTYSGASSPASSASSPSTLPSTPGSVEPEAGSPRSQQQQVQGHIPRPRNAFILFRSFFYAQTREGKININQNALSCAAAAAWKDLPEDGKKTFRKQAEDEKLLHYKKHPNYVYTPLNRAVKRAQKKTNKPASKGAKRPAKKHRSTLSQRSRNAESLRSTSRRSRSDDSLRDDSASGFVVLDDIPHLELEECCDDTKTDGESQKRVDLQFGQRPDVAFTQLPPTPTDATSPADSSPITLSELSTSSDVPAYPNPGYPNWMYNELLGYGTPDAGLHAGWNPLQTTLNSYGDNYFNHDQTIDDFSRYVNYDNVDTTSDDYSFRETTGADAAFSFPSLDYDGNWVGVQ</sequence>
<accession>A0A0C2SHV4</accession>
<evidence type="ECO:0000256" key="2">
    <source>
        <dbReference type="ARBA" id="ARBA00023163"/>
    </source>
</evidence>
<feature type="compositionally biased region" description="Basic residues" evidence="4">
    <location>
        <begin position="149"/>
        <end position="174"/>
    </location>
</feature>
<feature type="compositionally biased region" description="Low complexity" evidence="4">
    <location>
        <begin position="34"/>
        <end position="55"/>
    </location>
</feature>
<keyword evidence="1 3" id="KW-0238">DNA-binding</keyword>
<feature type="region of interest" description="Disordered" evidence="4">
    <location>
        <begin position="31"/>
        <end position="74"/>
    </location>
</feature>
<dbReference type="GO" id="GO:0000978">
    <property type="term" value="F:RNA polymerase II cis-regulatory region sequence-specific DNA binding"/>
    <property type="evidence" value="ECO:0007669"/>
    <property type="project" value="TreeGrafter"/>
</dbReference>
<feature type="region of interest" description="Disordered" evidence="4">
    <location>
        <begin position="143"/>
        <end position="202"/>
    </location>
</feature>
<dbReference type="Gene3D" id="1.10.30.10">
    <property type="entry name" value="High mobility group box domain"/>
    <property type="match status" value="1"/>
</dbReference>
<dbReference type="CDD" id="cd01389">
    <property type="entry name" value="HMG-box_ROX1-like"/>
    <property type="match status" value="1"/>
</dbReference>
<feature type="region of interest" description="Disordered" evidence="4">
    <location>
        <begin position="224"/>
        <end position="278"/>
    </location>
</feature>
<organism evidence="6 7">
    <name type="scientific">Amanita muscaria (strain Koide BX008)</name>
    <dbReference type="NCBI Taxonomy" id="946122"/>
    <lineage>
        <taxon>Eukaryota</taxon>
        <taxon>Fungi</taxon>
        <taxon>Dikarya</taxon>
        <taxon>Basidiomycota</taxon>
        <taxon>Agaricomycotina</taxon>
        <taxon>Agaricomycetes</taxon>
        <taxon>Agaricomycetidae</taxon>
        <taxon>Agaricales</taxon>
        <taxon>Pluteineae</taxon>
        <taxon>Amanitaceae</taxon>
        <taxon>Amanita</taxon>
    </lineage>
</organism>
<dbReference type="PANTHER" id="PTHR10270:SF161">
    <property type="entry name" value="SEX-DETERMINING REGION Y PROTEIN"/>
    <property type="match status" value="1"/>
</dbReference>
<gene>
    <name evidence="6" type="ORF">M378DRAFT_12668</name>
</gene>
<dbReference type="InterPro" id="IPR009071">
    <property type="entry name" value="HMG_box_dom"/>
</dbReference>
<feature type="compositionally biased region" description="Basic and acidic residues" evidence="4">
    <location>
        <begin position="224"/>
        <end position="236"/>
    </location>
</feature>
<evidence type="ECO:0000256" key="3">
    <source>
        <dbReference type="PROSITE-ProRule" id="PRU00267"/>
    </source>
</evidence>
<evidence type="ECO:0000313" key="7">
    <source>
        <dbReference type="Proteomes" id="UP000054549"/>
    </source>
</evidence>
<dbReference type="InterPro" id="IPR036910">
    <property type="entry name" value="HMG_box_dom_sf"/>
</dbReference>
<dbReference type="Proteomes" id="UP000054549">
    <property type="component" value="Unassembled WGS sequence"/>
</dbReference>
<feature type="compositionally biased region" description="Polar residues" evidence="4">
    <location>
        <begin position="266"/>
        <end position="276"/>
    </location>
</feature>
<evidence type="ECO:0000256" key="1">
    <source>
        <dbReference type="ARBA" id="ARBA00023125"/>
    </source>
</evidence>
<dbReference type="PROSITE" id="PS50118">
    <property type="entry name" value="HMG_BOX_2"/>
    <property type="match status" value="1"/>
</dbReference>
<feature type="compositionally biased region" description="Basic and acidic residues" evidence="4">
    <location>
        <begin position="193"/>
        <end position="202"/>
    </location>
</feature>